<evidence type="ECO:0000313" key="3">
    <source>
        <dbReference type="EMBL" id="SDE13576.1"/>
    </source>
</evidence>
<reference evidence="4" key="2">
    <citation type="submission" date="2016-10" db="EMBL/GenBank/DDBJ databases">
        <authorList>
            <person name="Varghese N."/>
        </authorList>
    </citation>
    <scope>NUCLEOTIDE SEQUENCE [LARGE SCALE GENOMIC DNA]</scope>
    <source>
        <strain evidence="4">DSM 20639</strain>
    </source>
</reference>
<evidence type="ECO:0000256" key="1">
    <source>
        <dbReference type="SAM" id="MobiDB-lite"/>
    </source>
</evidence>
<feature type="region of interest" description="Disordered" evidence="1">
    <location>
        <begin position="1"/>
        <end position="20"/>
    </location>
</feature>
<dbReference type="AlphaFoldDB" id="A0A1G7AI71"/>
<feature type="compositionally biased region" description="Pro residues" evidence="1">
    <location>
        <begin position="316"/>
        <end position="329"/>
    </location>
</feature>
<feature type="region of interest" description="Disordered" evidence="1">
    <location>
        <begin position="315"/>
        <end position="347"/>
    </location>
</feature>
<protein>
    <submittedName>
        <fullName evidence="3">Uncharacterized protein</fullName>
    </submittedName>
</protein>
<dbReference type="Proteomes" id="UP001273799">
    <property type="component" value="Unassembled WGS sequence"/>
</dbReference>
<reference evidence="3" key="1">
    <citation type="submission" date="2016-10" db="EMBL/GenBank/DDBJ databases">
        <authorList>
            <person name="de Groot N.N."/>
        </authorList>
    </citation>
    <scope>NUCLEOTIDE SEQUENCE [LARGE SCALE GENOMIC DNA]</scope>
    <source>
        <strain evidence="3">DSM 20639</strain>
    </source>
</reference>
<keyword evidence="4" id="KW-1185">Reference proteome</keyword>
<proteinExistence type="predicted"/>
<dbReference type="EMBL" id="FNAU01000002">
    <property type="protein sequence ID" value="SDE13576.1"/>
    <property type="molecule type" value="Genomic_DNA"/>
</dbReference>
<gene>
    <name evidence="2" type="ORF">R6G71_00680</name>
    <name evidence="3" type="ORF">SAMN05421878_102204</name>
</gene>
<accession>A0A1G7AI71</accession>
<dbReference type="Proteomes" id="UP000182744">
    <property type="component" value="Unassembled WGS sequence"/>
</dbReference>
<feature type="region of interest" description="Disordered" evidence="1">
    <location>
        <begin position="147"/>
        <end position="177"/>
    </location>
</feature>
<dbReference type="EMBL" id="JAWNFU010000001">
    <property type="protein sequence ID" value="MDY5152576.1"/>
    <property type="molecule type" value="Genomic_DNA"/>
</dbReference>
<name>A0A1G7AI71_9ACTO</name>
<reference evidence="2" key="3">
    <citation type="submission" date="2023-10" db="EMBL/GenBank/DDBJ databases">
        <title>Whole Genome based description of the genera Actinobaculum and Actinotignum reveals a complex phylogenetic relationship within the species included in the genus Actinotignum.</title>
        <authorList>
            <person name="Jensen C.S."/>
            <person name="Dargis R."/>
            <person name="Kemp M."/>
            <person name="Christensen J.J."/>
        </authorList>
    </citation>
    <scope>NUCLEOTIDE SEQUENCE</scope>
    <source>
        <strain evidence="2">Actinobaculum_suis_CCUG19206T</strain>
    </source>
</reference>
<organism evidence="3 4">
    <name type="scientific">Actinobaculum suis</name>
    <dbReference type="NCBI Taxonomy" id="1657"/>
    <lineage>
        <taxon>Bacteria</taxon>
        <taxon>Bacillati</taxon>
        <taxon>Actinomycetota</taxon>
        <taxon>Actinomycetes</taxon>
        <taxon>Actinomycetales</taxon>
        <taxon>Actinomycetaceae</taxon>
        <taxon>Actinobaculum</taxon>
    </lineage>
</organism>
<evidence type="ECO:0000313" key="2">
    <source>
        <dbReference type="EMBL" id="MDY5152576.1"/>
    </source>
</evidence>
<evidence type="ECO:0000313" key="4">
    <source>
        <dbReference type="Proteomes" id="UP000182744"/>
    </source>
</evidence>
<feature type="region of interest" description="Disordered" evidence="1">
    <location>
        <begin position="367"/>
        <end position="442"/>
    </location>
</feature>
<dbReference type="RefSeq" id="WP_074661110.1">
    <property type="nucleotide sequence ID" value="NZ_FNAU01000002.1"/>
</dbReference>
<sequence length="590" mass="60970">MVTGPKNNRADTGAGPHAAAVPSPLLARAGAVEATADPRGKGAAFGVPSHFGNPYREQRMLLAGRAFTDLGHVPVQALADTPLSAVPAEAPAFSAPDHFWRDVLKLNSAGQIIGGYALAVAGGQVFRIETAQMRRLGQGSKKVRAAEHLPDVEPALPAAQKPDAKQRKASVELPAPGKETLATVDGSATAEGTGSASFSRLRLLGARSTGPACEALMQVAARSAQGEPLLWRDPWEGAEYAERIGSEPNEAWQAVYALVPGSEPQLSQIFAKLAAAGVKAAGLTAWESQLAATFRPASYAAAAVGARPAEVGYAPLNPPAASPTDPPAASPAASREDPPTASPTPPASVRVPALLYLEGPDLADLPTPGDVLFISEASGVGPESSPETHPETSPETYPETAPENNPETGPAFRAEPGPESCPGPHPEPRPEPGPEKSTAPRTVVRACGEVVLAARDYEEGPLALALLDRASLAATRTTPVLVAPHATETIATETNVTEASATEASATETAELEETTSATKTAELVPPAEMAQTAELVPGGEETQTAELAALAGQAQFSAWAEPVVWARPLPWLLSWQSRKTGAEDSSSRK</sequence>